<feature type="transmembrane region" description="Helical" evidence="4">
    <location>
        <begin position="400"/>
        <end position="422"/>
    </location>
</feature>
<feature type="transmembrane region" description="Helical" evidence="4">
    <location>
        <begin position="128"/>
        <end position="146"/>
    </location>
</feature>
<keyword evidence="7" id="KW-1185">Reference proteome</keyword>
<evidence type="ECO:0000313" key="6">
    <source>
        <dbReference type="EMBL" id="MDT8333236.1"/>
    </source>
</evidence>
<keyword evidence="1 4" id="KW-0812">Transmembrane</keyword>
<dbReference type="Gene3D" id="1.20.1250.20">
    <property type="entry name" value="MFS general substrate transporter like domains"/>
    <property type="match status" value="2"/>
</dbReference>
<dbReference type="PANTHER" id="PTHR23521">
    <property type="entry name" value="TRANSPORTER MFS SUPERFAMILY"/>
    <property type="match status" value="1"/>
</dbReference>
<evidence type="ECO:0000256" key="2">
    <source>
        <dbReference type="ARBA" id="ARBA00022989"/>
    </source>
</evidence>
<sequence length="438" mass="44338">MAKSPGSRAPQAEGPEPWEARRVTGKTANIALITLAQVLALCLWFSGTAAGPGMLREARSLGLGLGPGFQAWLTGAVQAGFVLGTLLSAALALPDRIDPRRFFAACALLGALANAAIALLPLEAGTAIAARFVTGLALAGVYPVGMKLAIGWADRGDAGLLVGLLVGGLTLGSASPHLALALTSAAGGPDAALDWRLALGAASLAALLAAALIGRTRLGPRHAPAPPFRPGAALQLWRNRGTRLATLGYLGHMWELYAMWAWVGLYLSASFAAWRGGAPGHAGETSLATFAVIAVGAAGSIGAGLLADRWGRVRITVAAMAVSGACCLLAGPFFGLHPLLPVALCLVWGVAVVADSAQFSASVAELSDPGLTGTMLTVQNCLGFALTLVTIHLMPLLVAWSGWGGAFALLAVGPLLGCLAMLRLGRSPLAARLAGGRG</sequence>
<feature type="transmembrane region" description="Helical" evidence="4">
    <location>
        <begin position="158"/>
        <end position="175"/>
    </location>
</feature>
<feature type="transmembrane region" description="Helical" evidence="4">
    <location>
        <begin position="102"/>
        <end position="122"/>
    </location>
</feature>
<dbReference type="RefSeq" id="WP_314284480.1">
    <property type="nucleotide sequence ID" value="NZ_JAVVDO010000047.1"/>
</dbReference>
<organism evidence="6 7">
    <name type="scientific">Roseomonas gilardii</name>
    <dbReference type="NCBI Taxonomy" id="257708"/>
    <lineage>
        <taxon>Bacteria</taxon>
        <taxon>Pseudomonadati</taxon>
        <taxon>Pseudomonadota</taxon>
        <taxon>Alphaproteobacteria</taxon>
        <taxon>Acetobacterales</taxon>
        <taxon>Roseomonadaceae</taxon>
        <taxon>Roseomonas</taxon>
    </lineage>
</organism>
<evidence type="ECO:0000256" key="1">
    <source>
        <dbReference type="ARBA" id="ARBA00022692"/>
    </source>
</evidence>
<gene>
    <name evidence="6" type="ORF">RQ831_19470</name>
</gene>
<feature type="transmembrane region" description="Helical" evidence="4">
    <location>
        <begin position="371"/>
        <end position="394"/>
    </location>
</feature>
<dbReference type="PROSITE" id="PS50850">
    <property type="entry name" value="MFS"/>
    <property type="match status" value="1"/>
</dbReference>
<dbReference type="InterPro" id="IPR011701">
    <property type="entry name" value="MFS"/>
</dbReference>
<evidence type="ECO:0000256" key="3">
    <source>
        <dbReference type="ARBA" id="ARBA00023136"/>
    </source>
</evidence>
<evidence type="ECO:0000256" key="4">
    <source>
        <dbReference type="SAM" id="Phobius"/>
    </source>
</evidence>
<keyword evidence="2 4" id="KW-1133">Transmembrane helix</keyword>
<dbReference type="PANTHER" id="PTHR23521:SF3">
    <property type="entry name" value="MFS TRANSPORTER"/>
    <property type="match status" value="1"/>
</dbReference>
<protein>
    <submittedName>
        <fullName evidence="6">MFS transporter</fullName>
    </submittedName>
</protein>
<evidence type="ECO:0000259" key="5">
    <source>
        <dbReference type="PROSITE" id="PS50850"/>
    </source>
</evidence>
<feature type="domain" description="Major facilitator superfamily (MFS) profile" evidence="5">
    <location>
        <begin position="241"/>
        <end position="438"/>
    </location>
</feature>
<feature type="transmembrane region" description="Helical" evidence="4">
    <location>
        <begin position="195"/>
        <end position="214"/>
    </location>
</feature>
<dbReference type="InterPro" id="IPR020846">
    <property type="entry name" value="MFS_dom"/>
</dbReference>
<dbReference type="SUPFAM" id="SSF103473">
    <property type="entry name" value="MFS general substrate transporter"/>
    <property type="match status" value="1"/>
</dbReference>
<dbReference type="Pfam" id="PF07690">
    <property type="entry name" value="MFS_1"/>
    <property type="match status" value="1"/>
</dbReference>
<keyword evidence="3 4" id="KW-0472">Membrane</keyword>
<accession>A0ABU3ML91</accession>
<feature type="transmembrane region" description="Helical" evidence="4">
    <location>
        <begin position="286"/>
        <end position="306"/>
    </location>
</feature>
<feature type="transmembrane region" description="Helical" evidence="4">
    <location>
        <begin position="30"/>
        <end position="51"/>
    </location>
</feature>
<dbReference type="EMBL" id="JAVVDO010000047">
    <property type="protein sequence ID" value="MDT8333236.1"/>
    <property type="molecule type" value="Genomic_DNA"/>
</dbReference>
<feature type="transmembrane region" description="Helical" evidence="4">
    <location>
        <begin position="71"/>
        <end position="93"/>
    </location>
</feature>
<comment type="caution">
    <text evidence="6">The sequence shown here is derived from an EMBL/GenBank/DDBJ whole genome shotgun (WGS) entry which is preliminary data.</text>
</comment>
<feature type="transmembrane region" description="Helical" evidence="4">
    <location>
        <begin position="256"/>
        <end position="274"/>
    </location>
</feature>
<name>A0ABU3ML91_9PROT</name>
<reference evidence="6 7" key="1">
    <citation type="journal article" date="2019" name="Microb. Pathog.">
        <title>Comparison of VITEK 2, MALDI-TOF MS, 16S rRNA gene sequencing, and whole-genome sequencing for identification of Roseomonas mucosa.</title>
        <authorList>
            <person name="Rudolph W.W."/>
            <person name="Gunzer F."/>
            <person name="Trauth M."/>
            <person name="Bunk B."/>
            <person name="Bigge R."/>
            <person name="Schrottner P."/>
        </authorList>
    </citation>
    <scope>NUCLEOTIDE SEQUENCE [LARGE SCALE GENOMIC DNA]</scope>
    <source>
        <strain evidence="6 7">DSM 103800</strain>
    </source>
</reference>
<dbReference type="Proteomes" id="UP001258945">
    <property type="component" value="Unassembled WGS sequence"/>
</dbReference>
<evidence type="ECO:0000313" key="7">
    <source>
        <dbReference type="Proteomes" id="UP001258945"/>
    </source>
</evidence>
<dbReference type="InterPro" id="IPR036259">
    <property type="entry name" value="MFS_trans_sf"/>
</dbReference>
<proteinExistence type="predicted"/>